<protein>
    <submittedName>
        <fullName evidence="3">Uncharacterized protein</fullName>
    </submittedName>
</protein>
<evidence type="ECO:0000313" key="3">
    <source>
        <dbReference type="EMBL" id="KAF1979491.1"/>
    </source>
</evidence>
<name>A0A6A5VQH6_9PLEO</name>
<keyword evidence="1" id="KW-1133">Transmembrane helix</keyword>
<dbReference type="EMBL" id="ML976657">
    <property type="protein sequence ID" value="KAF1979491.1"/>
    <property type="molecule type" value="Genomic_DNA"/>
</dbReference>
<sequence>MLFFLLLTLFAAFTATAPTTHITFAEVAEQMPAWPDWFTHVGWGLVLYDVLSGVTLGYLWLSGKLDNMLGGSRWWYGEGQGGFVMRGDMSRQEWEMRRLGLL</sequence>
<evidence type="ECO:0000256" key="1">
    <source>
        <dbReference type="SAM" id="Phobius"/>
    </source>
</evidence>
<feature type="chain" id="PRO_5025604493" evidence="2">
    <location>
        <begin position="17"/>
        <end position="102"/>
    </location>
</feature>
<keyword evidence="2" id="KW-0732">Signal</keyword>
<keyword evidence="4" id="KW-1185">Reference proteome</keyword>
<keyword evidence="1" id="KW-0472">Membrane</keyword>
<feature type="signal peptide" evidence="2">
    <location>
        <begin position="1"/>
        <end position="16"/>
    </location>
</feature>
<dbReference type="AlphaFoldDB" id="A0A6A5VQH6"/>
<organism evidence="3 4">
    <name type="scientific">Bimuria novae-zelandiae CBS 107.79</name>
    <dbReference type="NCBI Taxonomy" id="1447943"/>
    <lineage>
        <taxon>Eukaryota</taxon>
        <taxon>Fungi</taxon>
        <taxon>Dikarya</taxon>
        <taxon>Ascomycota</taxon>
        <taxon>Pezizomycotina</taxon>
        <taxon>Dothideomycetes</taxon>
        <taxon>Pleosporomycetidae</taxon>
        <taxon>Pleosporales</taxon>
        <taxon>Massarineae</taxon>
        <taxon>Didymosphaeriaceae</taxon>
        <taxon>Bimuria</taxon>
    </lineage>
</organism>
<evidence type="ECO:0000256" key="2">
    <source>
        <dbReference type="SAM" id="SignalP"/>
    </source>
</evidence>
<dbReference type="Proteomes" id="UP000800036">
    <property type="component" value="Unassembled WGS sequence"/>
</dbReference>
<accession>A0A6A5VQH6</accession>
<evidence type="ECO:0000313" key="4">
    <source>
        <dbReference type="Proteomes" id="UP000800036"/>
    </source>
</evidence>
<reference evidence="3" key="1">
    <citation type="journal article" date="2020" name="Stud. Mycol.">
        <title>101 Dothideomycetes genomes: a test case for predicting lifestyles and emergence of pathogens.</title>
        <authorList>
            <person name="Haridas S."/>
            <person name="Albert R."/>
            <person name="Binder M."/>
            <person name="Bloem J."/>
            <person name="Labutti K."/>
            <person name="Salamov A."/>
            <person name="Andreopoulos B."/>
            <person name="Baker S."/>
            <person name="Barry K."/>
            <person name="Bills G."/>
            <person name="Bluhm B."/>
            <person name="Cannon C."/>
            <person name="Castanera R."/>
            <person name="Culley D."/>
            <person name="Daum C."/>
            <person name="Ezra D."/>
            <person name="Gonzalez J."/>
            <person name="Henrissat B."/>
            <person name="Kuo A."/>
            <person name="Liang C."/>
            <person name="Lipzen A."/>
            <person name="Lutzoni F."/>
            <person name="Magnuson J."/>
            <person name="Mondo S."/>
            <person name="Nolan M."/>
            <person name="Ohm R."/>
            <person name="Pangilinan J."/>
            <person name="Park H.-J."/>
            <person name="Ramirez L."/>
            <person name="Alfaro M."/>
            <person name="Sun H."/>
            <person name="Tritt A."/>
            <person name="Yoshinaga Y."/>
            <person name="Zwiers L.-H."/>
            <person name="Turgeon B."/>
            <person name="Goodwin S."/>
            <person name="Spatafora J."/>
            <person name="Crous P."/>
            <person name="Grigoriev I."/>
        </authorList>
    </citation>
    <scope>NUCLEOTIDE SEQUENCE</scope>
    <source>
        <strain evidence="3">CBS 107.79</strain>
    </source>
</reference>
<feature type="transmembrane region" description="Helical" evidence="1">
    <location>
        <begin position="41"/>
        <end position="61"/>
    </location>
</feature>
<gene>
    <name evidence="3" type="ORF">BU23DRAFT_98964</name>
</gene>
<keyword evidence="1" id="KW-0812">Transmembrane</keyword>
<proteinExistence type="predicted"/>